<keyword evidence="9" id="KW-0807">Transducer</keyword>
<keyword evidence="8" id="KW-0675">Receptor</keyword>
<evidence type="ECO:0000256" key="1">
    <source>
        <dbReference type="ARBA" id="ARBA00004651"/>
    </source>
</evidence>
<evidence type="ECO:0000256" key="2">
    <source>
        <dbReference type="ARBA" id="ARBA00022475"/>
    </source>
</evidence>
<sequence>MKILSLCLKLDSIKTLKSKILEDVADTTEEEMKIERKYRKYARVLIFFTAVIYLFTSIISFLTALGFKSDTAMFVNIQIPWTIPNTHPSREINLMMTTFYQIIGVIIVVGCDSFFNVLTFHCVAKMDVCCSEVSKINGKTDKKFISNLVEKHFRVLEIIRISEEVLNPICFHQLVTTFGVLVCTGFNIKAKANYVSLVFLMSALFQFYFYCFLGNYVSSM</sequence>
<gene>
    <name evidence="11" type="ORF">CLUMA_CG020415</name>
</gene>
<comment type="subcellular location">
    <subcellularLocation>
        <location evidence="1">Cell membrane</location>
        <topology evidence="1">Multi-pass membrane protein</topology>
    </subcellularLocation>
</comment>
<evidence type="ECO:0000313" key="11">
    <source>
        <dbReference type="EMBL" id="CRL07446.1"/>
    </source>
</evidence>
<dbReference type="Pfam" id="PF02949">
    <property type="entry name" value="7tm_6"/>
    <property type="match status" value="1"/>
</dbReference>
<keyword evidence="6 10" id="KW-1133">Transmembrane helix</keyword>
<name>A0A1J1J7K0_9DIPT</name>
<keyword evidence="5" id="KW-0552">Olfaction</keyword>
<feature type="non-terminal residue" evidence="11">
    <location>
        <position position="220"/>
    </location>
</feature>
<keyword evidence="12" id="KW-1185">Reference proteome</keyword>
<dbReference type="GO" id="GO:0005886">
    <property type="term" value="C:plasma membrane"/>
    <property type="evidence" value="ECO:0007669"/>
    <property type="project" value="UniProtKB-SubCell"/>
</dbReference>
<organism evidence="11 12">
    <name type="scientific">Clunio marinus</name>
    <dbReference type="NCBI Taxonomy" id="568069"/>
    <lineage>
        <taxon>Eukaryota</taxon>
        <taxon>Metazoa</taxon>
        <taxon>Ecdysozoa</taxon>
        <taxon>Arthropoda</taxon>
        <taxon>Hexapoda</taxon>
        <taxon>Insecta</taxon>
        <taxon>Pterygota</taxon>
        <taxon>Neoptera</taxon>
        <taxon>Endopterygota</taxon>
        <taxon>Diptera</taxon>
        <taxon>Nematocera</taxon>
        <taxon>Chironomoidea</taxon>
        <taxon>Chironomidae</taxon>
        <taxon>Clunio</taxon>
    </lineage>
</organism>
<evidence type="ECO:0000256" key="8">
    <source>
        <dbReference type="ARBA" id="ARBA00023170"/>
    </source>
</evidence>
<dbReference type="EMBL" id="CVRI01000072">
    <property type="protein sequence ID" value="CRL07446.1"/>
    <property type="molecule type" value="Genomic_DNA"/>
</dbReference>
<feature type="transmembrane region" description="Helical" evidence="10">
    <location>
        <begin position="194"/>
        <end position="217"/>
    </location>
</feature>
<dbReference type="GO" id="GO:0004984">
    <property type="term" value="F:olfactory receptor activity"/>
    <property type="evidence" value="ECO:0007669"/>
    <property type="project" value="InterPro"/>
</dbReference>
<evidence type="ECO:0000256" key="4">
    <source>
        <dbReference type="ARBA" id="ARBA00022692"/>
    </source>
</evidence>
<proteinExistence type="predicted"/>
<evidence type="ECO:0000256" key="7">
    <source>
        <dbReference type="ARBA" id="ARBA00023136"/>
    </source>
</evidence>
<dbReference type="AlphaFoldDB" id="A0A1J1J7K0"/>
<reference evidence="11 12" key="1">
    <citation type="submission" date="2015-04" db="EMBL/GenBank/DDBJ databases">
        <authorList>
            <person name="Syromyatnikov M.Y."/>
            <person name="Popov V.N."/>
        </authorList>
    </citation>
    <scope>NUCLEOTIDE SEQUENCE [LARGE SCALE GENOMIC DNA]</scope>
</reference>
<evidence type="ECO:0000256" key="9">
    <source>
        <dbReference type="ARBA" id="ARBA00023224"/>
    </source>
</evidence>
<dbReference type="Proteomes" id="UP000183832">
    <property type="component" value="Unassembled WGS sequence"/>
</dbReference>
<keyword evidence="4 10" id="KW-0812">Transmembrane</keyword>
<evidence type="ECO:0000256" key="10">
    <source>
        <dbReference type="SAM" id="Phobius"/>
    </source>
</evidence>
<keyword evidence="3" id="KW-0716">Sensory transduction</keyword>
<evidence type="ECO:0000256" key="5">
    <source>
        <dbReference type="ARBA" id="ARBA00022725"/>
    </source>
</evidence>
<feature type="transmembrane region" description="Helical" evidence="10">
    <location>
        <begin position="41"/>
        <end position="67"/>
    </location>
</feature>
<evidence type="ECO:0000313" key="12">
    <source>
        <dbReference type="Proteomes" id="UP000183832"/>
    </source>
</evidence>
<keyword evidence="2" id="KW-1003">Cell membrane</keyword>
<feature type="transmembrane region" description="Helical" evidence="10">
    <location>
        <begin position="98"/>
        <end position="118"/>
    </location>
</feature>
<dbReference type="PANTHER" id="PTHR21137">
    <property type="entry name" value="ODORANT RECEPTOR"/>
    <property type="match status" value="1"/>
</dbReference>
<protein>
    <submittedName>
        <fullName evidence="11">CLUMA_CG020415, isoform A</fullName>
    </submittedName>
</protein>
<dbReference type="GO" id="GO:0007165">
    <property type="term" value="P:signal transduction"/>
    <property type="evidence" value="ECO:0007669"/>
    <property type="project" value="UniProtKB-KW"/>
</dbReference>
<dbReference type="PANTHER" id="PTHR21137:SF35">
    <property type="entry name" value="ODORANT RECEPTOR 19A-RELATED"/>
    <property type="match status" value="1"/>
</dbReference>
<dbReference type="OrthoDB" id="8185860at2759"/>
<dbReference type="GO" id="GO:0005549">
    <property type="term" value="F:odorant binding"/>
    <property type="evidence" value="ECO:0007669"/>
    <property type="project" value="InterPro"/>
</dbReference>
<accession>A0A1J1J7K0</accession>
<keyword evidence="7 10" id="KW-0472">Membrane</keyword>
<dbReference type="InterPro" id="IPR004117">
    <property type="entry name" value="7tm6_olfct_rcpt"/>
</dbReference>
<evidence type="ECO:0000256" key="6">
    <source>
        <dbReference type="ARBA" id="ARBA00022989"/>
    </source>
</evidence>
<evidence type="ECO:0000256" key="3">
    <source>
        <dbReference type="ARBA" id="ARBA00022606"/>
    </source>
</evidence>